<dbReference type="CDD" id="cd02966">
    <property type="entry name" value="TlpA_like_family"/>
    <property type="match status" value="1"/>
</dbReference>
<keyword evidence="2" id="KW-0201">Cytochrome c-type biogenesis</keyword>
<dbReference type="InterPro" id="IPR013766">
    <property type="entry name" value="Thioredoxin_domain"/>
</dbReference>
<evidence type="ECO:0000313" key="6">
    <source>
        <dbReference type="EMBL" id="NEU70064.1"/>
    </source>
</evidence>
<evidence type="ECO:0000259" key="5">
    <source>
        <dbReference type="PROSITE" id="PS51352"/>
    </source>
</evidence>
<organism evidence="6 7">
    <name type="scientific">Spirosoma agri</name>
    <dbReference type="NCBI Taxonomy" id="1987381"/>
    <lineage>
        <taxon>Bacteria</taxon>
        <taxon>Pseudomonadati</taxon>
        <taxon>Bacteroidota</taxon>
        <taxon>Cytophagia</taxon>
        <taxon>Cytophagales</taxon>
        <taxon>Cytophagaceae</taxon>
        <taxon>Spirosoma</taxon>
    </lineage>
</organism>
<evidence type="ECO:0000256" key="4">
    <source>
        <dbReference type="ARBA" id="ARBA00023284"/>
    </source>
</evidence>
<keyword evidence="3" id="KW-1015">Disulfide bond</keyword>
<name>A0A6M0IPV2_9BACT</name>
<dbReference type="InterPro" id="IPR050553">
    <property type="entry name" value="Thioredoxin_ResA/DsbE_sf"/>
</dbReference>
<comment type="caution">
    <text evidence="6">The sequence shown here is derived from an EMBL/GenBank/DDBJ whole genome shotgun (WGS) entry which is preliminary data.</text>
</comment>
<dbReference type="InterPro" id="IPR013740">
    <property type="entry name" value="Redoxin"/>
</dbReference>
<proteinExistence type="predicted"/>
<feature type="domain" description="Thioredoxin" evidence="5">
    <location>
        <begin position="324"/>
        <end position="465"/>
    </location>
</feature>
<evidence type="ECO:0000256" key="1">
    <source>
        <dbReference type="ARBA" id="ARBA00004196"/>
    </source>
</evidence>
<dbReference type="GO" id="GO:0030313">
    <property type="term" value="C:cell envelope"/>
    <property type="evidence" value="ECO:0007669"/>
    <property type="project" value="UniProtKB-SubCell"/>
</dbReference>
<dbReference type="AlphaFoldDB" id="A0A6M0IPV2"/>
<dbReference type="EMBL" id="JAAGNZ010000003">
    <property type="protein sequence ID" value="NEU70064.1"/>
    <property type="molecule type" value="Genomic_DNA"/>
</dbReference>
<dbReference type="PROSITE" id="PS51352">
    <property type="entry name" value="THIOREDOXIN_2"/>
    <property type="match status" value="1"/>
</dbReference>
<keyword evidence="7" id="KW-1185">Reference proteome</keyword>
<dbReference type="InterPro" id="IPR036249">
    <property type="entry name" value="Thioredoxin-like_sf"/>
</dbReference>
<reference evidence="6 7" key="1">
    <citation type="submission" date="2020-02" db="EMBL/GenBank/DDBJ databases">
        <title>Draft genome sequence of two Spirosoma agri KCTC 52727 and Spirosoma terrae KCTC 52035.</title>
        <authorList>
            <person name="Rojas J."/>
            <person name="Ambika Manirajan B."/>
            <person name="Ratering S."/>
            <person name="Suarez C."/>
            <person name="Schnell S."/>
        </authorList>
    </citation>
    <scope>NUCLEOTIDE SEQUENCE [LARGE SCALE GENOMIC DNA]</scope>
    <source>
        <strain evidence="6 7">KCTC 52727</strain>
    </source>
</reference>
<accession>A0A6M0IPV2</accession>
<keyword evidence="4" id="KW-0676">Redox-active center</keyword>
<dbReference type="Gene3D" id="3.40.30.10">
    <property type="entry name" value="Glutaredoxin"/>
    <property type="match status" value="1"/>
</dbReference>
<evidence type="ECO:0000313" key="7">
    <source>
        <dbReference type="Proteomes" id="UP000477386"/>
    </source>
</evidence>
<protein>
    <submittedName>
        <fullName evidence="6">TlpA family protein disulfide reductase</fullName>
    </submittedName>
</protein>
<sequence length="465" mass="54034">MLFSVCCAQTKPSFTIKPNSKAVLQISYRHNIKVRQLFTYSNNVLPYLGDFRREDSLPIGTNDKYIHYEIASPQNGYLALDHLGATIYLVPSDTLVLTIDLSQDNPWQKYQFKGTYARINQYYFDQARALKSLPMHTRAQLANQMPTLAIYQQKMDSLLKVELAYFESYLTKHSLPLWFVQKEKQQIRYSDAAYRTNAVTYRRFIKMDSANAVPKNYYHFVSPSLLNDPSAAHLVDYQHFLTDYFFHLYFQQKRVKEAANYLPILASTYVSGLSWDIFMARLLSEYLAGLPTSGEQMLAKYYPKFTDKRWINQLRDYYRDAYTLKPGELAPNFALEDHLDSLAYLKDFRGQVIYLSFWFTGCAPCRQEMPLENELVKYFEGKPVRIVNICVRSSQADWAKVSKLYNLQTVNLYANKAWESTLISKYNVKAYPHYVLIDQEGKIVKNNCSRPSGNAKAEIAALLKQ</sequence>
<dbReference type="PANTHER" id="PTHR42852">
    <property type="entry name" value="THIOL:DISULFIDE INTERCHANGE PROTEIN DSBE"/>
    <property type="match status" value="1"/>
</dbReference>
<dbReference type="SUPFAM" id="SSF52833">
    <property type="entry name" value="Thioredoxin-like"/>
    <property type="match status" value="1"/>
</dbReference>
<evidence type="ECO:0000256" key="2">
    <source>
        <dbReference type="ARBA" id="ARBA00022748"/>
    </source>
</evidence>
<dbReference type="GO" id="GO:0016491">
    <property type="term" value="F:oxidoreductase activity"/>
    <property type="evidence" value="ECO:0007669"/>
    <property type="project" value="InterPro"/>
</dbReference>
<dbReference type="GO" id="GO:0017004">
    <property type="term" value="P:cytochrome complex assembly"/>
    <property type="evidence" value="ECO:0007669"/>
    <property type="project" value="UniProtKB-KW"/>
</dbReference>
<dbReference type="Proteomes" id="UP000477386">
    <property type="component" value="Unassembled WGS sequence"/>
</dbReference>
<dbReference type="Pfam" id="PF08534">
    <property type="entry name" value="Redoxin"/>
    <property type="match status" value="1"/>
</dbReference>
<evidence type="ECO:0000256" key="3">
    <source>
        <dbReference type="ARBA" id="ARBA00023157"/>
    </source>
</evidence>
<gene>
    <name evidence="6" type="ORF">GK091_24520</name>
</gene>
<dbReference type="PANTHER" id="PTHR42852:SF6">
    <property type="entry name" value="THIOL:DISULFIDE INTERCHANGE PROTEIN DSBE"/>
    <property type="match status" value="1"/>
</dbReference>
<comment type="subcellular location">
    <subcellularLocation>
        <location evidence="1">Cell envelope</location>
    </subcellularLocation>
</comment>